<dbReference type="Gene3D" id="2.30.30.240">
    <property type="entry name" value="PRC-barrel domain"/>
    <property type="match status" value="1"/>
</dbReference>
<evidence type="ECO:0000313" key="4">
    <source>
        <dbReference type="Proteomes" id="UP000319004"/>
    </source>
</evidence>
<feature type="domain" description="PRC-barrel" evidence="2">
    <location>
        <begin position="54"/>
        <end position="118"/>
    </location>
</feature>
<organism evidence="3 4">
    <name type="scientific">Stieleria neptunia</name>
    <dbReference type="NCBI Taxonomy" id="2527979"/>
    <lineage>
        <taxon>Bacteria</taxon>
        <taxon>Pseudomonadati</taxon>
        <taxon>Planctomycetota</taxon>
        <taxon>Planctomycetia</taxon>
        <taxon>Pirellulales</taxon>
        <taxon>Pirellulaceae</taxon>
        <taxon>Stieleria</taxon>
    </lineage>
</organism>
<proteinExistence type="predicted"/>
<dbReference type="PROSITE" id="PS51257">
    <property type="entry name" value="PROKAR_LIPOPROTEIN"/>
    <property type="match status" value="1"/>
</dbReference>
<dbReference type="PANTHER" id="PTHR36505">
    <property type="entry name" value="BLR1072 PROTEIN"/>
    <property type="match status" value="1"/>
</dbReference>
<dbReference type="PANTHER" id="PTHR36505:SF1">
    <property type="entry name" value="BLR1072 PROTEIN"/>
    <property type="match status" value="1"/>
</dbReference>
<keyword evidence="4" id="KW-1185">Reference proteome</keyword>
<feature type="chain" id="PRO_5021761375" evidence="1">
    <location>
        <begin position="25"/>
        <end position="191"/>
    </location>
</feature>
<name>A0A518HJS0_9BACT</name>
<keyword evidence="1" id="KW-0732">Signal</keyword>
<sequence length="191" mass="21356" precursor="true">MKAAIHTLLATAAIACMTVTAAMAQEATNVNRERLQRRADDAGKLDQKTRGASIRVSQLMGYNIQNSQGESVGEIKDIVIDSRTGKVKYAAVTYGGFIGLGNKLFAVPFEAFKVQVDPDEVGDDDVDADDYVLVLDVTQQQLEGQEGFDEDNWPDMADKRWARELDKRYGVNRNEDAKERLKRLNRESNRQ</sequence>
<dbReference type="RefSeq" id="WP_197455771.1">
    <property type="nucleotide sequence ID" value="NZ_CP037423.1"/>
</dbReference>
<dbReference type="EMBL" id="CP037423">
    <property type="protein sequence ID" value="QDV41069.1"/>
    <property type="molecule type" value="Genomic_DNA"/>
</dbReference>
<reference evidence="3 4" key="1">
    <citation type="submission" date="2019-03" db="EMBL/GenBank/DDBJ databases">
        <title>Deep-cultivation of Planctomycetes and their phenomic and genomic characterization uncovers novel biology.</title>
        <authorList>
            <person name="Wiegand S."/>
            <person name="Jogler M."/>
            <person name="Boedeker C."/>
            <person name="Pinto D."/>
            <person name="Vollmers J."/>
            <person name="Rivas-Marin E."/>
            <person name="Kohn T."/>
            <person name="Peeters S.H."/>
            <person name="Heuer A."/>
            <person name="Rast P."/>
            <person name="Oberbeckmann S."/>
            <person name="Bunk B."/>
            <person name="Jeske O."/>
            <person name="Meyerdierks A."/>
            <person name="Storesund J.E."/>
            <person name="Kallscheuer N."/>
            <person name="Luecker S."/>
            <person name="Lage O.M."/>
            <person name="Pohl T."/>
            <person name="Merkel B.J."/>
            <person name="Hornburger P."/>
            <person name="Mueller R.-W."/>
            <person name="Bruemmer F."/>
            <person name="Labrenz M."/>
            <person name="Spormann A.M."/>
            <person name="Op den Camp H."/>
            <person name="Overmann J."/>
            <person name="Amann R."/>
            <person name="Jetten M.S.M."/>
            <person name="Mascher T."/>
            <person name="Medema M.H."/>
            <person name="Devos D.P."/>
            <person name="Kaster A.-K."/>
            <person name="Ovreas L."/>
            <person name="Rohde M."/>
            <person name="Galperin M.Y."/>
            <person name="Jogler C."/>
        </authorList>
    </citation>
    <scope>NUCLEOTIDE SEQUENCE [LARGE SCALE GENOMIC DNA]</scope>
    <source>
        <strain evidence="3 4">Enr13</strain>
    </source>
</reference>
<dbReference type="KEGG" id="snep:Enr13x_09070"/>
<accession>A0A518HJS0</accession>
<dbReference type="SUPFAM" id="SSF50346">
    <property type="entry name" value="PRC-barrel domain"/>
    <property type="match status" value="1"/>
</dbReference>
<gene>
    <name evidence="3" type="ORF">Enr13x_09070</name>
</gene>
<evidence type="ECO:0000256" key="1">
    <source>
        <dbReference type="SAM" id="SignalP"/>
    </source>
</evidence>
<dbReference type="Proteomes" id="UP000319004">
    <property type="component" value="Chromosome"/>
</dbReference>
<protein>
    <submittedName>
        <fullName evidence="3">PRC-barrel domain protein</fullName>
    </submittedName>
</protein>
<evidence type="ECO:0000313" key="3">
    <source>
        <dbReference type="EMBL" id="QDV41069.1"/>
    </source>
</evidence>
<dbReference type="Pfam" id="PF05239">
    <property type="entry name" value="PRC"/>
    <property type="match status" value="1"/>
</dbReference>
<dbReference type="AlphaFoldDB" id="A0A518HJS0"/>
<evidence type="ECO:0000259" key="2">
    <source>
        <dbReference type="Pfam" id="PF05239"/>
    </source>
</evidence>
<dbReference type="InterPro" id="IPR027275">
    <property type="entry name" value="PRC-brl_dom"/>
</dbReference>
<dbReference type="InterPro" id="IPR011033">
    <property type="entry name" value="PRC_barrel-like_sf"/>
</dbReference>
<feature type="signal peptide" evidence="1">
    <location>
        <begin position="1"/>
        <end position="24"/>
    </location>
</feature>